<dbReference type="InterPro" id="IPR025535">
    <property type="entry name" value="DUF4421"/>
</dbReference>
<organism evidence="1 2">
    <name type="scientific">Flammeovirga pectinis</name>
    <dbReference type="NCBI Taxonomy" id="2494373"/>
    <lineage>
        <taxon>Bacteria</taxon>
        <taxon>Pseudomonadati</taxon>
        <taxon>Bacteroidota</taxon>
        <taxon>Cytophagia</taxon>
        <taxon>Cytophagales</taxon>
        <taxon>Flammeovirgaceae</taxon>
        <taxon>Flammeovirga</taxon>
    </lineage>
</organism>
<reference evidence="1 2" key="1">
    <citation type="submission" date="2018-12" db="EMBL/GenBank/DDBJ databases">
        <title>Flammeovirga pectinis sp. nov., isolated from the gut of the Korean scallop, Patinopecten yessoensis.</title>
        <authorList>
            <person name="Bae J.-W."/>
            <person name="Jeong Y.-S."/>
            <person name="Kang W."/>
        </authorList>
    </citation>
    <scope>NUCLEOTIDE SEQUENCE [LARGE SCALE GENOMIC DNA]</scope>
    <source>
        <strain evidence="1 2">L12M1</strain>
    </source>
</reference>
<dbReference type="Proteomes" id="UP000267268">
    <property type="component" value="Chromosome 1"/>
</dbReference>
<name>A0A3Q9FRS8_9BACT</name>
<accession>A0A3Q9FRS8</accession>
<evidence type="ECO:0000313" key="1">
    <source>
        <dbReference type="EMBL" id="AZQ63236.1"/>
    </source>
</evidence>
<proteinExistence type="predicted"/>
<sequence length="388" mass="44474">MGFCKLRLQFIILFTFTCSIAFSQKKHDTDSVYLKHFIRDINDKISGSIFMSNSKLQLVFNNYPPNNWWDDDALVRRERPKDVVYIPNNSYLIGVGVSFGNLGIRASIQTPISEYNEDIYGKSSVFRLRVDGFVKKWYLDAEYYRYSGFTDTNVAIYDSTWNRPEKLIREDIITRSTNLHAVKFTNKKFSYKAVFKQKEIQLKSAFTTYYKLRYRSENYNAAEPFIPPLARNPDSKYGTMTRLRMNDFTVIGGGAGVLVWNGFYLGAMIGIGIGGQHQSFTLDSESGIHYSMIPALDIKASGGYNAERMFITFQLNSEMTYSALPSTFNQEFLAISYFTNFEVNCGYRFDMGPHISRSVQWANHIIHTTVDAVMGKGHVKTNKKASDN</sequence>
<gene>
    <name evidence="1" type="ORF">EI427_13595</name>
</gene>
<evidence type="ECO:0000313" key="2">
    <source>
        <dbReference type="Proteomes" id="UP000267268"/>
    </source>
</evidence>
<dbReference type="EMBL" id="CP034562">
    <property type="protein sequence ID" value="AZQ63236.1"/>
    <property type="molecule type" value="Genomic_DNA"/>
</dbReference>
<dbReference type="AlphaFoldDB" id="A0A3Q9FRS8"/>
<dbReference type="KEGG" id="fll:EI427_13595"/>
<dbReference type="OrthoDB" id="975269at2"/>
<protein>
    <submittedName>
        <fullName evidence="1">DUF4421 domain-containing protein</fullName>
    </submittedName>
</protein>
<keyword evidence="2" id="KW-1185">Reference proteome</keyword>
<dbReference type="Pfam" id="PF14391">
    <property type="entry name" value="DUF4421"/>
    <property type="match status" value="1"/>
</dbReference>